<dbReference type="EMBL" id="FPHB01000048">
    <property type="protein sequence ID" value="SFV60970.1"/>
    <property type="molecule type" value="Genomic_DNA"/>
</dbReference>
<dbReference type="Pfam" id="PF01098">
    <property type="entry name" value="FTSW_RODA_SPOVE"/>
    <property type="match status" value="1"/>
</dbReference>
<sequence length="389" mass="43213">MSQSADRKLFTLIAILITLAIILVYSMSEFVVLLDKTTDLYFFFRELGFGAVAIFIMWFLAQLNPDRWIKYLGFALFFGSAAVMIAMPFLPESLVHAVGGAKRWIRIAGFSIAPVEFFKVGFVWFLAWSFSRKIEHKPGSRLKDEAMAFLPYGVMFLIVMFMIAFIQNDLGQVMVLGMTMIVMLTFAGSSMRFFFTMFLGIITAGVLFIISKTHRIERVKSWWAIAQDSVLSIFPADIAQKLRVPIDVVPYQIGHSLNAIHHGGLFGVGLADGGFKLGFLSDVHTDFILAGTAEEFGFFGIVTIVFLFMLIILRIFKIANRSEDKTFSLFTLGIGLILSFSFLLNSYGISGITPIKGIAVPFLSYGGSSMLASAIGIGMVLMISKKVKL</sequence>
<protein>
    <recommendedName>
        <fullName evidence="10">peptidoglycan glycosyltransferase</fullName>
        <ecNumber evidence="10">2.4.99.28</ecNumber>
    </recommendedName>
    <alternativeName>
        <fullName evidence="9">Peptidoglycan polymerase</fullName>
    </alternativeName>
</protein>
<dbReference type="AlphaFoldDB" id="A0A1W1C526"/>
<evidence type="ECO:0000256" key="8">
    <source>
        <dbReference type="ARBA" id="ARBA00023136"/>
    </source>
</evidence>
<evidence type="ECO:0000256" key="5">
    <source>
        <dbReference type="ARBA" id="ARBA00022960"/>
    </source>
</evidence>
<feature type="transmembrane region" description="Helical" evidence="12">
    <location>
        <begin position="149"/>
        <end position="166"/>
    </location>
</feature>
<comment type="catalytic activity">
    <reaction evidence="11">
        <text>[GlcNAc-(1-&gt;4)-Mur2Ac(oyl-L-Ala-gamma-D-Glu-L-Lys-D-Ala-D-Ala)](n)-di-trans,octa-cis-undecaprenyl diphosphate + beta-D-GlcNAc-(1-&gt;4)-Mur2Ac(oyl-L-Ala-gamma-D-Glu-L-Lys-D-Ala-D-Ala)-di-trans,octa-cis-undecaprenyl diphosphate = [GlcNAc-(1-&gt;4)-Mur2Ac(oyl-L-Ala-gamma-D-Glu-L-Lys-D-Ala-D-Ala)](n+1)-di-trans,octa-cis-undecaprenyl diphosphate + di-trans,octa-cis-undecaprenyl diphosphate + H(+)</text>
        <dbReference type="Rhea" id="RHEA:23708"/>
        <dbReference type="Rhea" id="RHEA-COMP:9602"/>
        <dbReference type="Rhea" id="RHEA-COMP:9603"/>
        <dbReference type="ChEBI" id="CHEBI:15378"/>
        <dbReference type="ChEBI" id="CHEBI:58405"/>
        <dbReference type="ChEBI" id="CHEBI:60033"/>
        <dbReference type="ChEBI" id="CHEBI:78435"/>
        <dbReference type="EC" id="2.4.99.28"/>
    </reaction>
</comment>
<dbReference type="GO" id="GO:0015648">
    <property type="term" value="F:lipid-linked peptidoglycan transporter activity"/>
    <property type="evidence" value="ECO:0007669"/>
    <property type="project" value="TreeGrafter"/>
</dbReference>
<evidence type="ECO:0000256" key="2">
    <source>
        <dbReference type="ARBA" id="ARBA00022676"/>
    </source>
</evidence>
<dbReference type="GO" id="GO:0005886">
    <property type="term" value="C:plasma membrane"/>
    <property type="evidence" value="ECO:0007669"/>
    <property type="project" value="TreeGrafter"/>
</dbReference>
<evidence type="ECO:0000256" key="3">
    <source>
        <dbReference type="ARBA" id="ARBA00022679"/>
    </source>
</evidence>
<feature type="transmembrane region" description="Helical" evidence="12">
    <location>
        <begin position="107"/>
        <end position="128"/>
    </location>
</feature>
<dbReference type="GO" id="GO:0032153">
    <property type="term" value="C:cell division site"/>
    <property type="evidence" value="ECO:0007669"/>
    <property type="project" value="TreeGrafter"/>
</dbReference>
<evidence type="ECO:0000256" key="12">
    <source>
        <dbReference type="SAM" id="Phobius"/>
    </source>
</evidence>
<dbReference type="GO" id="GO:0051301">
    <property type="term" value="P:cell division"/>
    <property type="evidence" value="ECO:0007669"/>
    <property type="project" value="UniProtKB-KW"/>
</dbReference>
<dbReference type="PANTHER" id="PTHR30474">
    <property type="entry name" value="CELL CYCLE PROTEIN"/>
    <property type="match status" value="1"/>
</dbReference>
<dbReference type="EC" id="2.4.99.28" evidence="10"/>
<keyword evidence="5" id="KW-0133">Cell shape</keyword>
<organism evidence="13">
    <name type="scientific">hydrothermal vent metagenome</name>
    <dbReference type="NCBI Taxonomy" id="652676"/>
    <lineage>
        <taxon>unclassified sequences</taxon>
        <taxon>metagenomes</taxon>
        <taxon>ecological metagenomes</taxon>
    </lineage>
</organism>
<evidence type="ECO:0000256" key="9">
    <source>
        <dbReference type="ARBA" id="ARBA00032370"/>
    </source>
</evidence>
<keyword evidence="2" id="KW-0328">Glycosyltransferase</keyword>
<comment type="subcellular location">
    <subcellularLocation>
        <location evidence="1">Membrane</location>
        <topology evidence="1">Multi-pass membrane protein</topology>
    </subcellularLocation>
</comment>
<dbReference type="InterPro" id="IPR001182">
    <property type="entry name" value="FtsW/RodA"/>
</dbReference>
<evidence type="ECO:0000256" key="11">
    <source>
        <dbReference type="ARBA" id="ARBA00049902"/>
    </source>
</evidence>
<feature type="transmembrane region" description="Helical" evidence="12">
    <location>
        <begin position="296"/>
        <end position="316"/>
    </location>
</feature>
<name>A0A1W1C526_9ZZZZ</name>
<feature type="transmembrane region" description="Helical" evidence="12">
    <location>
        <begin position="40"/>
        <end position="61"/>
    </location>
</feature>
<evidence type="ECO:0000256" key="7">
    <source>
        <dbReference type="ARBA" id="ARBA00022989"/>
    </source>
</evidence>
<dbReference type="GO" id="GO:0008955">
    <property type="term" value="F:peptidoglycan glycosyltransferase activity"/>
    <property type="evidence" value="ECO:0007669"/>
    <property type="project" value="UniProtKB-EC"/>
</dbReference>
<evidence type="ECO:0000256" key="4">
    <source>
        <dbReference type="ARBA" id="ARBA00022692"/>
    </source>
</evidence>
<feature type="transmembrane region" description="Helical" evidence="12">
    <location>
        <begin position="193"/>
        <end position="211"/>
    </location>
</feature>
<feature type="transmembrane region" description="Helical" evidence="12">
    <location>
        <begin position="9"/>
        <end position="28"/>
    </location>
</feature>
<accession>A0A1W1C526</accession>
<keyword evidence="7 12" id="KW-1133">Transmembrane helix</keyword>
<dbReference type="PANTHER" id="PTHR30474:SF2">
    <property type="entry name" value="PEPTIDOGLYCAN GLYCOSYLTRANSFERASE FTSW-RELATED"/>
    <property type="match status" value="1"/>
</dbReference>
<keyword evidence="13" id="KW-0131">Cell cycle</keyword>
<keyword evidence="6" id="KW-0573">Peptidoglycan synthesis</keyword>
<evidence type="ECO:0000313" key="13">
    <source>
        <dbReference type="EMBL" id="SFV60970.1"/>
    </source>
</evidence>
<keyword evidence="8 12" id="KW-0472">Membrane</keyword>
<keyword evidence="4 12" id="KW-0812">Transmembrane</keyword>
<feature type="transmembrane region" description="Helical" evidence="12">
    <location>
        <begin position="328"/>
        <end position="350"/>
    </location>
</feature>
<reference evidence="13" key="1">
    <citation type="submission" date="2016-10" db="EMBL/GenBank/DDBJ databases">
        <authorList>
            <person name="de Groot N.N."/>
        </authorList>
    </citation>
    <scope>NUCLEOTIDE SEQUENCE</scope>
</reference>
<dbReference type="PROSITE" id="PS00428">
    <property type="entry name" value="FTSW_RODA_SPOVE"/>
    <property type="match status" value="1"/>
</dbReference>
<dbReference type="InterPro" id="IPR018365">
    <property type="entry name" value="Cell_cycle_FtsW-rel_CS"/>
</dbReference>
<keyword evidence="13" id="KW-0132">Cell division</keyword>
<evidence type="ECO:0000256" key="6">
    <source>
        <dbReference type="ARBA" id="ARBA00022984"/>
    </source>
</evidence>
<gene>
    <name evidence="13" type="ORF">MNB_SM-7-825</name>
</gene>
<dbReference type="GO" id="GO:0008360">
    <property type="term" value="P:regulation of cell shape"/>
    <property type="evidence" value="ECO:0007669"/>
    <property type="project" value="UniProtKB-KW"/>
</dbReference>
<dbReference type="GO" id="GO:0009252">
    <property type="term" value="P:peptidoglycan biosynthetic process"/>
    <property type="evidence" value="ECO:0007669"/>
    <property type="project" value="UniProtKB-KW"/>
</dbReference>
<feature type="transmembrane region" description="Helical" evidence="12">
    <location>
        <begin position="68"/>
        <end position="87"/>
    </location>
</feature>
<proteinExistence type="predicted"/>
<feature type="transmembrane region" description="Helical" evidence="12">
    <location>
        <begin position="362"/>
        <end position="383"/>
    </location>
</feature>
<evidence type="ECO:0000256" key="1">
    <source>
        <dbReference type="ARBA" id="ARBA00004141"/>
    </source>
</evidence>
<keyword evidence="3" id="KW-0808">Transferase</keyword>
<evidence type="ECO:0000256" key="10">
    <source>
        <dbReference type="ARBA" id="ARBA00044770"/>
    </source>
</evidence>